<dbReference type="InterPro" id="IPR013747">
    <property type="entry name" value="ACP_syn_III_C"/>
</dbReference>
<keyword evidence="1" id="KW-0808">Transferase</keyword>
<sequence>MQCFITATGSFLPGPAISNEQIHEVLGSLDGETQVAQSVLKMNGIVSRHYAQDRQQQATHDVYDLARLAAEACLSGAEPQNPITFLSAGSTYAPYSGPGIASIVHSRLGAAGIVDRPLELSSHGGICTSASAALVAAVRSVKQGEHASALSIGAEHASEILKSSVIRPIDDRAEHDDLRKSQWFMSVFLRFMLSDGGGAVLLESQPRAGGLSYRVDWTHSMSFAHQAPLCMKLENANRLLSQDVGILTRHLYQFAGEFVSAALEKHNEQLDAYRMILPHMSSYFFRRKMEKTMQKFSPDPAVTPPYWTNLATAGNTGAASIYVMLDEYVRQHEIAAGDRLLLFIPESGQFNFVLVSLTAVAA</sequence>
<evidence type="ECO:0000256" key="1">
    <source>
        <dbReference type="ARBA" id="ARBA00022679"/>
    </source>
</evidence>
<accession>A0A2S8FM44</accession>
<dbReference type="PANTHER" id="PTHR34069:SF2">
    <property type="entry name" value="BETA-KETOACYL-[ACYL-CARRIER-PROTEIN] SYNTHASE III"/>
    <property type="match status" value="1"/>
</dbReference>
<dbReference type="Proteomes" id="UP000240009">
    <property type="component" value="Unassembled WGS sequence"/>
</dbReference>
<dbReference type="GO" id="GO:0044550">
    <property type="term" value="P:secondary metabolite biosynthetic process"/>
    <property type="evidence" value="ECO:0007669"/>
    <property type="project" value="TreeGrafter"/>
</dbReference>
<keyword evidence="2" id="KW-0012">Acyltransferase</keyword>
<dbReference type="Gene3D" id="3.40.47.10">
    <property type="match status" value="2"/>
</dbReference>
<dbReference type="InterPro" id="IPR016039">
    <property type="entry name" value="Thiolase-like"/>
</dbReference>
<dbReference type="AlphaFoldDB" id="A0A2S8FM44"/>
<evidence type="ECO:0000259" key="3">
    <source>
        <dbReference type="Pfam" id="PF08541"/>
    </source>
</evidence>
<reference evidence="4 5" key="1">
    <citation type="submission" date="2018-02" db="EMBL/GenBank/DDBJ databases">
        <title>Comparative genomes isolates from brazilian mangrove.</title>
        <authorList>
            <person name="Araujo J.E."/>
            <person name="Taketani R.G."/>
            <person name="Silva M.C.P."/>
            <person name="Loureco M.V."/>
            <person name="Andreote F.D."/>
        </authorList>
    </citation>
    <scope>NUCLEOTIDE SEQUENCE [LARGE SCALE GENOMIC DNA]</scope>
    <source>
        <strain evidence="4 5">HEX-2 MGV</strain>
    </source>
</reference>
<gene>
    <name evidence="4" type="ORF">C5Y96_10350</name>
</gene>
<dbReference type="GO" id="GO:0016746">
    <property type="term" value="F:acyltransferase activity"/>
    <property type="evidence" value="ECO:0007669"/>
    <property type="project" value="UniProtKB-KW"/>
</dbReference>
<name>A0A2S8FM44_9BACT</name>
<evidence type="ECO:0000313" key="4">
    <source>
        <dbReference type="EMBL" id="PQO33245.1"/>
    </source>
</evidence>
<dbReference type="RefSeq" id="WP_105352821.1">
    <property type="nucleotide sequence ID" value="NZ_PUIA01000035.1"/>
</dbReference>
<protein>
    <recommendedName>
        <fullName evidence="3">Beta-ketoacyl-[acyl-carrier-protein] synthase III C-terminal domain-containing protein</fullName>
    </recommendedName>
</protein>
<dbReference type="Pfam" id="PF08541">
    <property type="entry name" value="ACP_syn_III_C"/>
    <property type="match status" value="1"/>
</dbReference>
<evidence type="ECO:0000256" key="2">
    <source>
        <dbReference type="ARBA" id="ARBA00023315"/>
    </source>
</evidence>
<feature type="domain" description="Beta-ketoacyl-[acyl-carrier-protein] synthase III C-terminal" evidence="3">
    <location>
        <begin position="265"/>
        <end position="342"/>
    </location>
</feature>
<dbReference type="PANTHER" id="PTHR34069">
    <property type="entry name" value="3-OXOACYL-[ACYL-CARRIER-PROTEIN] SYNTHASE 3"/>
    <property type="match status" value="1"/>
</dbReference>
<comment type="caution">
    <text evidence="4">The sequence shown here is derived from an EMBL/GenBank/DDBJ whole genome shotgun (WGS) entry which is preliminary data.</text>
</comment>
<proteinExistence type="predicted"/>
<evidence type="ECO:0000313" key="5">
    <source>
        <dbReference type="Proteomes" id="UP000240009"/>
    </source>
</evidence>
<dbReference type="OrthoDB" id="2514738at2"/>
<dbReference type="CDD" id="cd00827">
    <property type="entry name" value="init_cond_enzymes"/>
    <property type="match status" value="1"/>
</dbReference>
<dbReference type="EMBL" id="PUIA01000035">
    <property type="protein sequence ID" value="PQO33245.1"/>
    <property type="molecule type" value="Genomic_DNA"/>
</dbReference>
<dbReference type="SUPFAM" id="SSF53901">
    <property type="entry name" value="Thiolase-like"/>
    <property type="match status" value="2"/>
</dbReference>
<organism evidence="4 5">
    <name type="scientific">Blastopirellula marina</name>
    <dbReference type="NCBI Taxonomy" id="124"/>
    <lineage>
        <taxon>Bacteria</taxon>
        <taxon>Pseudomonadati</taxon>
        <taxon>Planctomycetota</taxon>
        <taxon>Planctomycetia</taxon>
        <taxon>Pirellulales</taxon>
        <taxon>Pirellulaceae</taxon>
        <taxon>Blastopirellula</taxon>
    </lineage>
</organism>